<dbReference type="SUPFAM" id="SSF46689">
    <property type="entry name" value="Homeodomain-like"/>
    <property type="match status" value="1"/>
</dbReference>
<dbReference type="InterPro" id="IPR009057">
    <property type="entry name" value="Homeodomain-like_sf"/>
</dbReference>
<feature type="domain" description="HTH tetR-type" evidence="3">
    <location>
        <begin position="21"/>
        <end position="81"/>
    </location>
</feature>
<evidence type="ECO:0000256" key="1">
    <source>
        <dbReference type="ARBA" id="ARBA00023125"/>
    </source>
</evidence>
<reference evidence="5" key="1">
    <citation type="journal article" date="2019" name="Int. J. Syst. Evol. Microbiol.">
        <title>The Global Catalogue of Microorganisms (GCM) 10K type strain sequencing project: providing services to taxonomists for standard genome sequencing and annotation.</title>
        <authorList>
            <consortium name="The Broad Institute Genomics Platform"/>
            <consortium name="The Broad Institute Genome Sequencing Center for Infectious Disease"/>
            <person name="Wu L."/>
            <person name="Ma J."/>
        </authorList>
    </citation>
    <scope>NUCLEOTIDE SEQUENCE [LARGE SCALE GENOMIC DNA]</scope>
    <source>
        <strain evidence="5">JCM 14322</strain>
    </source>
</reference>
<dbReference type="InterPro" id="IPR001647">
    <property type="entry name" value="HTH_TetR"/>
</dbReference>
<organism evidence="4 5">
    <name type="scientific">Agromyces neolithicus</name>
    <dbReference type="NCBI Taxonomy" id="269420"/>
    <lineage>
        <taxon>Bacteria</taxon>
        <taxon>Bacillati</taxon>
        <taxon>Actinomycetota</taxon>
        <taxon>Actinomycetes</taxon>
        <taxon>Micrococcales</taxon>
        <taxon>Microbacteriaceae</taxon>
        <taxon>Agromyces</taxon>
    </lineage>
</organism>
<sequence length="213" mass="23233">MTDVDAGSGLWHGTALSTRDEARRRRLLDAALELYGTIGYRSTTVQAVCKRATVSTRSFYELYSEQEELLAELYGELNAEVLAGFSDVRVDPTTGLIDSVRHIVAASLGPMLRDERKARVLEVESVGISESFELRRRGAYRTFASAIDAAFGAFAGPGLIRAAPDDLSSLILVGGITEVLMQRVQTEPSRREASEAFIDAITSVILRVMGETD</sequence>
<dbReference type="Pfam" id="PF00440">
    <property type="entry name" value="TetR_N"/>
    <property type="match status" value="1"/>
</dbReference>
<keyword evidence="1 2" id="KW-0238">DNA-binding</keyword>
<protein>
    <submittedName>
        <fullName evidence="4">TetR/AcrR family transcriptional regulator</fullName>
    </submittedName>
</protein>
<proteinExistence type="predicted"/>
<name>A0ABP4YDU4_9MICO</name>
<keyword evidence="5" id="KW-1185">Reference proteome</keyword>
<comment type="caution">
    <text evidence="4">The sequence shown here is derived from an EMBL/GenBank/DDBJ whole genome shotgun (WGS) entry which is preliminary data.</text>
</comment>
<dbReference type="EMBL" id="BAAANJ010000007">
    <property type="protein sequence ID" value="GAA1812702.1"/>
    <property type="molecule type" value="Genomic_DNA"/>
</dbReference>
<accession>A0ABP4YDU4</accession>
<evidence type="ECO:0000256" key="2">
    <source>
        <dbReference type="PROSITE-ProRule" id="PRU00335"/>
    </source>
</evidence>
<dbReference type="InterPro" id="IPR050109">
    <property type="entry name" value="HTH-type_TetR-like_transc_reg"/>
</dbReference>
<dbReference type="PANTHER" id="PTHR30055">
    <property type="entry name" value="HTH-TYPE TRANSCRIPTIONAL REGULATOR RUTR"/>
    <property type="match status" value="1"/>
</dbReference>
<gene>
    <name evidence="4" type="ORF">GCM10009749_22430</name>
</gene>
<evidence type="ECO:0000313" key="5">
    <source>
        <dbReference type="Proteomes" id="UP001500002"/>
    </source>
</evidence>
<dbReference type="Gene3D" id="1.10.357.10">
    <property type="entry name" value="Tetracycline Repressor, domain 2"/>
    <property type="match status" value="1"/>
</dbReference>
<dbReference type="PANTHER" id="PTHR30055:SF226">
    <property type="entry name" value="HTH-TYPE TRANSCRIPTIONAL REGULATOR PKSA"/>
    <property type="match status" value="1"/>
</dbReference>
<evidence type="ECO:0000259" key="3">
    <source>
        <dbReference type="PROSITE" id="PS50977"/>
    </source>
</evidence>
<feature type="DNA-binding region" description="H-T-H motif" evidence="2">
    <location>
        <begin position="44"/>
        <end position="63"/>
    </location>
</feature>
<dbReference type="Proteomes" id="UP001500002">
    <property type="component" value="Unassembled WGS sequence"/>
</dbReference>
<evidence type="ECO:0000313" key="4">
    <source>
        <dbReference type="EMBL" id="GAA1812702.1"/>
    </source>
</evidence>
<dbReference type="PROSITE" id="PS50977">
    <property type="entry name" value="HTH_TETR_2"/>
    <property type="match status" value="1"/>
</dbReference>